<reference evidence="7 8" key="1">
    <citation type="submission" date="2020-02" db="EMBL/GenBank/DDBJ databases">
        <title>Acidophilic actinobacteria isolated from forest soil.</title>
        <authorList>
            <person name="Golinska P."/>
        </authorList>
    </citation>
    <scope>NUCLEOTIDE SEQUENCE [LARGE SCALE GENOMIC DNA]</scope>
    <source>
        <strain evidence="7 8">NL8</strain>
    </source>
</reference>
<dbReference type="InterPro" id="IPR006139">
    <property type="entry name" value="D-isomer_2_OHA_DH_cat_dom"/>
</dbReference>
<keyword evidence="3" id="KW-0520">NAD</keyword>
<dbReference type="InterPro" id="IPR006140">
    <property type="entry name" value="D-isomer_DH_NAD-bd"/>
</dbReference>
<dbReference type="PROSITE" id="PS00671">
    <property type="entry name" value="D_2_HYDROXYACID_DH_3"/>
    <property type="match status" value="1"/>
</dbReference>
<evidence type="ECO:0000313" key="8">
    <source>
        <dbReference type="Proteomes" id="UP000730482"/>
    </source>
</evidence>
<dbReference type="PANTHER" id="PTHR42789:SF1">
    <property type="entry name" value="D-ISOMER SPECIFIC 2-HYDROXYACID DEHYDROGENASE FAMILY PROTEIN (AFU_ORTHOLOGUE AFUA_6G10090)"/>
    <property type="match status" value="1"/>
</dbReference>
<evidence type="ECO:0000256" key="4">
    <source>
        <dbReference type="RuleBase" id="RU003719"/>
    </source>
</evidence>
<dbReference type="InterPro" id="IPR036291">
    <property type="entry name" value="NAD(P)-bd_dom_sf"/>
</dbReference>
<dbReference type="SUPFAM" id="SSF51735">
    <property type="entry name" value="NAD(P)-binding Rossmann-fold domains"/>
    <property type="match status" value="1"/>
</dbReference>
<dbReference type="PANTHER" id="PTHR42789">
    <property type="entry name" value="D-ISOMER SPECIFIC 2-HYDROXYACID DEHYDROGENASE FAMILY PROTEIN (AFU_ORTHOLOGUE AFUA_6G10090)"/>
    <property type="match status" value="1"/>
</dbReference>
<dbReference type="InterPro" id="IPR050857">
    <property type="entry name" value="D-2-hydroxyacid_DH"/>
</dbReference>
<comment type="caution">
    <text evidence="7">The sequence shown here is derived from an EMBL/GenBank/DDBJ whole genome shotgun (WGS) entry which is preliminary data.</text>
</comment>
<feature type="domain" description="D-isomer specific 2-hydroxyacid dehydrogenase NAD-binding" evidence="6">
    <location>
        <begin position="124"/>
        <end position="296"/>
    </location>
</feature>
<dbReference type="Pfam" id="PF00389">
    <property type="entry name" value="2-Hacid_dh"/>
    <property type="match status" value="1"/>
</dbReference>
<dbReference type="SUPFAM" id="SSF52283">
    <property type="entry name" value="Formate/glycerate dehydrogenase catalytic domain-like"/>
    <property type="match status" value="1"/>
</dbReference>
<dbReference type="EMBL" id="JAAFYZ010000005">
    <property type="protein sequence ID" value="MBS2545704.1"/>
    <property type="molecule type" value="Genomic_DNA"/>
</dbReference>
<evidence type="ECO:0000256" key="3">
    <source>
        <dbReference type="ARBA" id="ARBA00023027"/>
    </source>
</evidence>
<name>A0ABS5KJP6_9ACTN</name>
<sequence>MATRMKIAILDDYQGVALSLADWASLDAETTVFTEPLAGSGSDSDSGADSGAVVRALAGFDVIVAMRERTRFPAEVLEQLGDLRLLVSTGPRNAAIDLAAAQRLGITVCGTGYSAAPTVELTWALILAAARNLPEEAASVRAGGWQLTLGAGLHGKTLGLLGLGRIGSTVARIGQAFGMTTIAWSQNLTAEKAAEQGVRAVTKEELFADSDVLSIHLVLSRRSRGLVGAPELAAMKNTAILVNTSRGPIIDEPALIEALRENRIGKAALDVYDTEPLPADHPLRALPNALLTPHIGYVARELYETFYGDAVEDIAAFQAGSPIRVMAAA</sequence>
<gene>
    <name evidence="7" type="ORF">KGQ19_02360</name>
</gene>
<evidence type="ECO:0000256" key="1">
    <source>
        <dbReference type="ARBA" id="ARBA00005854"/>
    </source>
</evidence>
<keyword evidence="8" id="KW-1185">Reference proteome</keyword>
<evidence type="ECO:0000256" key="2">
    <source>
        <dbReference type="ARBA" id="ARBA00023002"/>
    </source>
</evidence>
<proteinExistence type="inferred from homology"/>
<evidence type="ECO:0000259" key="5">
    <source>
        <dbReference type="Pfam" id="PF00389"/>
    </source>
</evidence>
<dbReference type="InterPro" id="IPR029753">
    <property type="entry name" value="D-isomer_DH_CS"/>
</dbReference>
<dbReference type="CDD" id="cd12169">
    <property type="entry name" value="PGDH_like_1"/>
    <property type="match status" value="1"/>
</dbReference>
<dbReference type="Gene3D" id="3.40.50.720">
    <property type="entry name" value="NAD(P)-binding Rossmann-like Domain"/>
    <property type="match status" value="2"/>
</dbReference>
<dbReference type="Pfam" id="PF02826">
    <property type="entry name" value="2-Hacid_dh_C"/>
    <property type="match status" value="1"/>
</dbReference>
<evidence type="ECO:0000313" key="7">
    <source>
        <dbReference type="EMBL" id="MBS2545704.1"/>
    </source>
</evidence>
<keyword evidence="2 4" id="KW-0560">Oxidoreductase</keyword>
<protein>
    <submittedName>
        <fullName evidence="7">D-2-hydroxyacid dehydrogenase family protein</fullName>
    </submittedName>
</protein>
<organism evidence="7 8">
    <name type="scientific">Catenulispora pinistramenti</name>
    <dbReference type="NCBI Taxonomy" id="2705254"/>
    <lineage>
        <taxon>Bacteria</taxon>
        <taxon>Bacillati</taxon>
        <taxon>Actinomycetota</taxon>
        <taxon>Actinomycetes</taxon>
        <taxon>Catenulisporales</taxon>
        <taxon>Catenulisporaceae</taxon>
        <taxon>Catenulispora</taxon>
    </lineage>
</organism>
<comment type="similarity">
    <text evidence="1 4">Belongs to the D-isomer specific 2-hydroxyacid dehydrogenase family.</text>
</comment>
<dbReference type="Proteomes" id="UP000730482">
    <property type="component" value="Unassembled WGS sequence"/>
</dbReference>
<evidence type="ECO:0000259" key="6">
    <source>
        <dbReference type="Pfam" id="PF02826"/>
    </source>
</evidence>
<feature type="domain" description="D-isomer specific 2-hydroxyacid dehydrogenase catalytic" evidence="5">
    <location>
        <begin position="50"/>
        <end position="320"/>
    </location>
</feature>
<accession>A0ABS5KJP6</accession>